<dbReference type="CDD" id="cd11304">
    <property type="entry name" value="Cadherin_repeat"/>
    <property type="match status" value="4"/>
</dbReference>
<dbReference type="GO" id="GO:0034332">
    <property type="term" value="P:adherens junction organization"/>
    <property type="evidence" value="ECO:0007669"/>
    <property type="project" value="TreeGrafter"/>
</dbReference>
<dbReference type="GO" id="GO:0005912">
    <property type="term" value="C:adherens junction"/>
    <property type="evidence" value="ECO:0007669"/>
    <property type="project" value="TreeGrafter"/>
</dbReference>
<feature type="non-terminal residue" evidence="10">
    <location>
        <position position="331"/>
    </location>
</feature>
<evidence type="ECO:0000256" key="4">
    <source>
        <dbReference type="ARBA" id="ARBA00022737"/>
    </source>
</evidence>
<evidence type="ECO:0000313" key="11">
    <source>
        <dbReference type="Proteomes" id="UP000321570"/>
    </source>
</evidence>
<organism evidence="10 11">
    <name type="scientific">Hymenolepis diminuta</name>
    <name type="common">Rat tapeworm</name>
    <dbReference type="NCBI Taxonomy" id="6216"/>
    <lineage>
        <taxon>Eukaryota</taxon>
        <taxon>Metazoa</taxon>
        <taxon>Spiralia</taxon>
        <taxon>Lophotrochozoa</taxon>
        <taxon>Platyhelminthes</taxon>
        <taxon>Cestoda</taxon>
        <taxon>Eucestoda</taxon>
        <taxon>Cyclophyllidea</taxon>
        <taxon>Hymenolepididae</taxon>
        <taxon>Hymenolepis</taxon>
    </lineage>
</organism>
<dbReference type="InterPro" id="IPR039808">
    <property type="entry name" value="Cadherin"/>
</dbReference>
<keyword evidence="4" id="KW-0677">Repeat</keyword>
<dbReference type="Proteomes" id="UP000321570">
    <property type="component" value="Unassembled WGS sequence"/>
</dbReference>
<dbReference type="FunFam" id="2.60.40.60:FF:000020">
    <property type="entry name" value="Dachsous cadherin-related 1b"/>
    <property type="match status" value="1"/>
</dbReference>
<evidence type="ECO:0000256" key="6">
    <source>
        <dbReference type="ARBA" id="ARBA00022989"/>
    </source>
</evidence>
<feature type="domain" description="Cadherin" evidence="9">
    <location>
        <begin position="39"/>
        <end position="149"/>
    </location>
</feature>
<reference evidence="10 11" key="1">
    <citation type="submission" date="2019-07" db="EMBL/GenBank/DDBJ databases">
        <authorList>
            <person name="Jastrzebski P J."/>
            <person name="Paukszto L."/>
            <person name="Jastrzebski P J."/>
        </authorList>
    </citation>
    <scope>NUCLEOTIDE SEQUENCE [LARGE SCALE GENOMIC DNA]</scope>
    <source>
        <strain evidence="10 11">WMS-il1</strain>
    </source>
</reference>
<evidence type="ECO:0000256" key="1">
    <source>
        <dbReference type="ARBA" id="ARBA00004167"/>
    </source>
</evidence>
<gene>
    <name evidence="10" type="ORF">WMSIL1_LOCUS5848</name>
</gene>
<keyword evidence="7" id="KW-0472">Membrane</keyword>
<evidence type="ECO:0000259" key="9">
    <source>
        <dbReference type="PROSITE" id="PS50268"/>
    </source>
</evidence>
<dbReference type="GO" id="GO:0016339">
    <property type="term" value="P:calcium-dependent cell-cell adhesion via plasma membrane cell adhesion molecules"/>
    <property type="evidence" value="ECO:0007669"/>
    <property type="project" value="TreeGrafter"/>
</dbReference>
<dbReference type="GO" id="GO:0008013">
    <property type="term" value="F:beta-catenin binding"/>
    <property type="evidence" value="ECO:0007669"/>
    <property type="project" value="TreeGrafter"/>
</dbReference>
<comment type="subcellular location">
    <subcellularLocation>
        <location evidence="1">Membrane</location>
        <topology evidence="1">Single-pass membrane protein</topology>
    </subcellularLocation>
</comment>
<dbReference type="GO" id="GO:0045296">
    <property type="term" value="F:cadherin binding"/>
    <property type="evidence" value="ECO:0007669"/>
    <property type="project" value="TreeGrafter"/>
</dbReference>
<dbReference type="GO" id="GO:0016477">
    <property type="term" value="P:cell migration"/>
    <property type="evidence" value="ECO:0007669"/>
    <property type="project" value="TreeGrafter"/>
</dbReference>
<keyword evidence="3" id="KW-0732">Signal</keyword>
<dbReference type="FunFam" id="2.60.40.60:FF:000033">
    <property type="entry name" value="FAT atypical cadherin 1"/>
    <property type="match status" value="1"/>
</dbReference>
<feature type="domain" description="Cadherin" evidence="9">
    <location>
        <begin position="274"/>
        <end position="312"/>
    </location>
</feature>
<keyword evidence="5 8" id="KW-0106">Calcium</keyword>
<dbReference type="GO" id="GO:0016342">
    <property type="term" value="C:catenin complex"/>
    <property type="evidence" value="ECO:0007669"/>
    <property type="project" value="TreeGrafter"/>
</dbReference>
<proteinExistence type="predicted"/>
<dbReference type="InterPro" id="IPR015919">
    <property type="entry name" value="Cadherin-like_sf"/>
</dbReference>
<dbReference type="Pfam" id="PF00028">
    <property type="entry name" value="Cadherin"/>
    <property type="match status" value="3"/>
</dbReference>
<evidence type="ECO:0000256" key="8">
    <source>
        <dbReference type="PROSITE-ProRule" id="PRU00043"/>
    </source>
</evidence>
<dbReference type="GO" id="GO:0007043">
    <property type="term" value="P:cell-cell junction assembly"/>
    <property type="evidence" value="ECO:0007669"/>
    <property type="project" value="TreeGrafter"/>
</dbReference>
<dbReference type="PANTHER" id="PTHR24027">
    <property type="entry name" value="CADHERIN-23"/>
    <property type="match status" value="1"/>
</dbReference>
<dbReference type="InterPro" id="IPR002126">
    <property type="entry name" value="Cadherin-like_dom"/>
</dbReference>
<feature type="non-terminal residue" evidence="10">
    <location>
        <position position="1"/>
    </location>
</feature>
<dbReference type="PROSITE" id="PS50268">
    <property type="entry name" value="CADHERIN_2"/>
    <property type="match status" value="4"/>
</dbReference>
<dbReference type="Gene3D" id="2.60.40.60">
    <property type="entry name" value="Cadherins"/>
    <property type="match status" value="4"/>
</dbReference>
<dbReference type="EMBL" id="CABIJS010000199">
    <property type="protein sequence ID" value="VUZ45961.1"/>
    <property type="molecule type" value="Genomic_DNA"/>
</dbReference>
<dbReference type="AlphaFoldDB" id="A0A564YFC6"/>
<feature type="domain" description="Cadherin" evidence="9">
    <location>
        <begin position="1"/>
        <end position="38"/>
    </location>
</feature>
<dbReference type="PANTHER" id="PTHR24027:SF422">
    <property type="entry name" value="CADHERIN DOMAIN-CONTAINING PROTEIN"/>
    <property type="match status" value="1"/>
</dbReference>
<evidence type="ECO:0000256" key="3">
    <source>
        <dbReference type="ARBA" id="ARBA00022729"/>
    </source>
</evidence>
<dbReference type="GO" id="GO:0007156">
    <property type="term" value="P:homophilic cell adhesion via plasma membrane adhesion molecules"/>
    <property type="evidence" value="ECO:0007669"/>
    <property type="project" value="InterPro"/>
</dbReference>
<dbReference type="GO" id="GO:0000902">
    <property type="term" value="P:cell morphogenesis"/>
    <property type="evidence" value="ECO:0007669"/>
    <property type="project" value="TreeGrafter"/>
</dbReference>
<keyword evidence="6" id="KW-1133">Transmembrane helix</keyword>
<evidence type="ECO:0000256" key="7">
    <source>
        <dbReference type="ARBA" id="ARBA00023136"/>
    </source>
</evidence>
<dbReference type="InterPro" id="IPR020894">
    <property type="entry name" value="Cadherin_CS"/>
</dbReference>
<sequence>ELKKEYSFRVEAKDSANHACHYNLKVRVLDVNDNAPVFDEPIKISSVPENALVGSLVGKVHAVDADSIDANGLEYSISSPRNASFSVERHSGLLRVVQPLDRETLALHRFVVLVTDGAAKGGGLSGPVHSATASVEIQLVDVNDSPPQFTEPRPTASISEASPVGTLIMKLTAISLDEGDNSVVRYRLLETDKPEFALNSTTGELYLTNSLDYERTPRYFLTIEAKDGGTPPLITTTVATINVVDENDNSPYFIGQDVPVIHNSSESNSSETPEIGIFSFEVYENSPVGTQIGRITARDPDLGENGRLSFSLLEPMQPPDEVMTTAFSSQS</sequence>
<evidence type="ECO:0000256" key="2">
    <source>
        <dbReference type="ARBA" id="ARBA00022692"/>
    </source>
</evidence>
<feature type="domain" description="Cadherin" evidence="9">
    <location>
        <begin position="150"/>
        <end position="253"/>
    </location>
</feature>
<name>A0A564YFC6_HYMDI</name>
<dbReference type="PRINTS" id="PR00205">
    <property type="entry name" value="CADHERIN"/>
</dbReference>
<dbReference type="SUPFAM" id="SSF49313">
    <property type="entry name" value="Cadherin-like"/>
    <property type="match status" value="4"/>
</dbReference>
<dbReference type="GO" id="GO:0044331">
    <property type="term" value="P:cell-cell adhesion mediated by cadherin"/>
    <property type="evidence" value="ECO:0007669"/>
    <property type="project" value="TreeGrafter"/>
</dbReference>
<evidence type="ECO:0000313" key="10">
    <source>
        <dbReference type="EMBL" id="VUZ45961.1"/>
    </source>
</evidence>
<protein>
    <recommendedName>
        <fullName evidence="9">Cadherin domain-containing protein</fullName>
    </recommendedName>
</protein>
<evidence type="ECO:0000256" key="5">
    <source>
        <dbReference type="ARBA" id="ARBA00022837"/>
    </source>
</evidence>
<dbReference type="GO" id="GO:0005509">
    <property type="term" value="F:calcium ion binding"/>
    <property type="evidence" value="ECO:0007669"/>
    <property type="project" value="UniProtKB-UniRule"/>
</dbReference>
<keyword evidence="2" id="KW-0812">Transmembrane</keyword>
<keyword evidence="11" id="KW-1185">Reference proteome</keyword>
<accession>A0A564YFC6</accession>
<dbReference type="SMART" id="SM00112">
    <property type="entry name" value="CA"/>
    <property type="match status" value="2"/>
</dbReference>
<dbReference type="PROSITE" id="PS00232">
    <property type="entry name" value="CADHERIN_1"/>
    <property type="match status" value="2"/>
</dbReference>